<proteinExistence type="predicted"/>
<gene>
    <name evidence="1" type="ORF">K3G42_004486</name>
</gene>
<dbReference type="EMBL" id="CM037624">
    <property type="protein sequence ID" value="KAH8010451.1"/>
    <property type="molecule type" value="Genomic_DNA"/>
</dbReference>
<sequence>MEGNEQISSDNHYSSDDLVLEQSEMEETASVSSCFASEDTTEDSGVLSSPSDIVSLDSQSDSLRSRDKSVSVQDTLAGAESPVIAESCSLKNASFNSEESGNFHCRSQRQINTQGLILMKTFDAKTV</sequence>
<comment type="caution">
    <text evidence="1">The sequence shown here is derived from an EMBL/GenBank/DDBJ whole genome shotgun (WGS) entry which is preliminary data.</text>
</comment>
<organism evidence="1 2">
    <name type="scientific">Sphaerodactylus townsendi</name>
    <dbReference type="NCBI Taxonomy" id="933632"/>
    <lineage>
        <taxon>Eukaryota</taxon>
        <taxon>Metazoa</taxon>
        <taxon>Chordata</taxon>
        <taxon>Craniata</taxon>
        <taxon>Vertebrata</taxon>
        <taxon>Euteleostomi</taxon>
        <taxon>Lepidosauria</taxon>
        <taxon>Squamata</taxon>
        <taxon>Bifurcata</taxon>
        <taxon>Gekkota</taxon>
        <taxon>Sphaerodactylidae</taxon>
        <taxon>Sphaerodactylus</taxon>
    </lineage>
</organism>
<evidence type="ECO:0000313" key="1">
    <source>
        <dbReference type="EMBL" id="KAH8010451.1"/>
    </source>
</evidence>
<evidence type="ECO:0000313" key="2">
    <source>
        <dbReference type="Proteomes" id="UP000827872"/>
    </source>
</evidence>
<dbReference type="Proteomes" id="UP000827872">
    <property type="component" value="Linkage Group LG11"/>
</dbReference>
<keyword evidence="2" id="KW-1185">Reference proteome</keyword>
<accession>A0ACB8FTU0</accession>
<name>A0ACB8FTU0_9SAUR</name>
<protein>
    <submittedName>
        <fullName evidence="1">Uncharacterized protein</fullName>
    </submittedName>
</protein>
<reference evidence="1" key="1">
    <citation type="submission" date="2021-08" db="EMBL/GenBank/DDBJ databases">
        <title>The first chromosome-level gecko genome reveals the dynamic sex chromosomes of Neotropical dwarf geckos (Sphaerodactylidae: Sphaerodactylus).</title>
        <authorList>
            <person name="Pinto B.J."/>
            <person name="Keating S.E."/>
            <person name="Gamble T."/>
        </authorList>
    </citation>
    <scope>NUCLEOTIDE SEQUENCE</scope>
    <source>
        <strain evidence="1">TG3544</strain>
    </source>
</reference>